<organism evidence="4 5">
    <name type="scientific">Bacillus gobiensis</name>
    <dbReference type="NCBI Taxonomy" id="1441095"/>
    <lineage>
        <taxon>Bacteria</taxon>
        <taxon>Bacillati</taxon>
        <taxon>Bacillota</taxon>
        <taxon>Bacilli</taxon>
        <taxon>Bacillales</taxon>
        <taxon>Bacillaceae</taxon>
        <taxon>Bacillus</taxon>
    </lineage>
</organism>
<dbReference type="AlphaFoldDB" id="A0A0M3R979"/>
<dbReference type="InterPro" id="IPR017930">
    <property type="entry name" value="Myb_dom"/>
</dbReference>
<dbReference type="STRING" id="1441095.AM592_04650"/>
<dbReference type="NCBIfam" id="NF010535">
    <property type="entry name" value="PRK13923.1-3"/>
    <property type="match status" value="1"/>
</dbReference>
<evidence type="ECO:0000313" key="4">
    <source>
        <dbReference type="EMBL" id="ALC80956.1"/>
    </source>
</evidence>
<dbReference type="PROSITE" id="PS50090">
    <property type="entry name" value="MYB_LIKE"/>
    <property type="match status" value="1"/>
</dbReference>
<sequence length="182" mass="21163">MTITRQDAWTQDEDLLLAEVVLRSIREGGTQLSAFEEVGRKLTRTAAACGFRWNSYVRKQYQSGIEAAKKQRKELRKKLGVHATHFTNELTAYQPETTNSLSIQDVIRFLEQYEQTPLNSDLQAEKNQLAERVEELKKEADALKEENSELKNKLRAKENDYKALIEIMDRARQIVSFQEERK</sequence>
<dbReference type="PANTHER" id="PTHR41302">
    <property type="entry name" value="PRESPORE-SPECIFIC TRANSCRIPTIONAL REGULATOR RSFA-RELATED"/>
    <property type="match status" value="1"/>
</dbReference>
<evidence type="ECO:0000256" key="1">
    <source>
        <dbReference type="SAM" id="Coils"/>
    </source>
</evidence>
<feature type="coiled-coil region" evidence="1">
    <location>
        <begin position="119"/>
        <end position="174"/>
    </location>
</feature>
<reference evidence="4 5" key="2">
    <citation type="journal article" date="2016" name="Int. J. Syst. Evol. Microbiol.">
        <title>Bacillus gobiensis sp. nov., isolated from a soil sample.</title>
        <authorList>
            <person name="Liu B."/>
            <person name="Liu G.H."/>
            <person name="Cetin S."/>
            <person name="Schumann P."/>
            <person name="Pan Z.Z."/>
            <person name="Chen Q.Q."/>
        </authorList>
    </citation>
    <scope>NUCLEOTIDE SEQUENCE [LARGE SCALE GENOMIC DNA]</scope>
    <source>
        <strain evidence="4 5">FJAT-4402</strain>
    </source>
</reference>
<evidence type="ECO:0000259" key="3">
    <source>
        <dbReference type="PROSITE" id="PS51294"/>
    </source>
</evidence>
<name>A0A0M3R979_9BACI</name>
<dbReference type="PATRIC" id="fig|1441095.3.peg.1023"/>
<dbReference type="EMBL" id="CP012600">
    <property type="protein sequence ID" value="ALC80956.1"/>
    <property type="molecule type" value="Genomic_DNA"/>
</dbReference>
<feature type="domain" description="Myb-like" evidence="2">
    <location>
        <begin position="5"/>
        <end position="57"/>
    </location>
</feature>
<evidence type="ECO:0000259" key="2">
    <source>
        <dbReference type="PROSITE" id="PS50090"/>
    </source>
</evidence>
<reference evidence="5" key="1">
    <citation type="submission" date="2015-08" db="EMBL/GenBank/DDBJ databases">
        <title>Genome sequencing project for genomic taxonomy and phylogenomics of Bacillus-like bacteria.</title>
        <authorList>
            <person name="Liu B."/>
            <person name="Wang J."/>
            <person name="Zhu Y."/>
            <person name="Liu G."/>
            <person name="Chen Q."/>
            <person name="Chen Z."/>
            <person name="Lan J."/>
            <person name="Che J."/>
            <person name="Ge C."/>
            <person name="Shi H."/>
            <person name="Pan Z."/>
            <person name="Liu X."/>
        </authorList>
    </citation>
    <scope>NUCLEOTIDE SEQUENCE [LARGE SCALE GENOMIC DNA]</scope>
    <source>
        <strain evidence="5">FJAT-4402</strain>
    </source>
</reference>
<gene>
    <name evidence="4" type="ORF">AM592_04650</name>
</gene>
<dbReference type="InterPro" id="IPR001005">
    <property type="entry name" value="SANT/Myb"/>
</dbReference>
<dbReference type="RefSeq" id="WP_053602707.1">
    <property type="nucleotide sequence ID" value="NZ_CP012600.1"/>
</dbReference>
<proteinExistence type="predicted"/>
<feature type="domain" description="HTH myb-type" evidence="3">
    <location>
        <begin position="1"/>
        <end position="61"/>
    </location>
</feature>
<dbReference type="Proteomes" id="UP000067625">
    <property type="component" value="Chromosome"/>
</dbReference>
<protein>
    <submittedName>
        <fullName evidence="4">Uncharacterized protein</fullName>
    </submittedName>
</protein>
<keyword evidence="5" id="KW-1185">Reference proteome</keyword>
<evidence type="ECO:0000313" key="5">
    <source>
        <dbReference type="Proteomes" id="UP000067625"/>
    </source>
</evidence>
<dbReference type="Gene3D" id="1.20.5.340">
    <property type="match status" value="1"/>
</dbReference>
<accession>A0A0M3R979</accession>
<dbReference type="OrthoDB" id="2845592at2"/>
<keyword evidence="1" id="KW-0175">Coiled coil</keyword>
<dbReference type="PANTHER" id="PTHR41302:SF2">
    <property type="entry name" value="PRESPORE SPECIFIC TRANSCRIPTIONAL ACTIVATOR RSFA"/>
    <property type="match status" value="1"/>
</dbReference>
<dbReference type="PROSITE" id="PS51294">
    <property type="entry name" value="HTH_MYB"/>
    <property type="match status" value="1"/>
</dbReference>
<dbReference type="NCBIfam" id="TIGR02894">
    <property type="entry name" value="DNA_bind_RsfA"/>
    <property type="match status" value="1"/>
</dbReference>
<dbReference type="InterPro" id="IPR014243">
    <property type="entry name" value="RsfA-like"/>
</dbReference>